<proteinExistence type="predicted"/>
<evidence type="ECO:0000259" key="2">
    <source>
        <dbReference type="Pfam" id="PF20736"/>
    </source>
</evidence>
<reference evidence="3" key="1">
    <citation type="journal article" date="2014" name="Front. Microbiol.">
        <title>High frequency of phylogenetically diverse reductive dehalogenase-homologous genes in deep subseafloor sedimentary metagenomes.</title>
        <authorList>
            <person name="Kawai M."/>
            <person name="Futagami T."/>
            <person name="Toyoda A."/>
            <person name="Takaki Y."/>
            <person name="Nishi S."/>
            <person name="Hori S."/>
            <person name="Arai W."/>
            <person name="Tsubouchi T."/>
            <person name="Morono Y."/>
            <person name="Uchiyama I."/>
            <person name="Ito T."/>
            <person name="Fujiyama A."/>
            <person name="Inagaki F."/>
            <person name="Takami H."/>
        </authorList>
    </citation>
    <scope>NUCLEOTIDE SEQUENCE</scope>
    <source>
        <strain evidence="3">Expedition CK06-06</strain>
    </source>
</reference>
<feature type="non-terminal residue" evidence="3">
    <location>
        <position position="279"/>
    </location>
</feature>
<dbReference type="InterPro" id="IPR049174">
    <property type="entry name" value="Beta-AFase-like"/>
</dbReference>
<feature type="domain" description="Non-reducing end beta-L-arabinofuranosidase-like GH127 middle" evidence="2">
    <location>
        <begin position="125"/>
        <end position="224"/>
    </location>
</feature>
<dbReference type="PANTHER" id="PTHR43465">
    <property type="entry name" value="DUF1680 DOMAIN PROTEIN (AFU_ORTHOLOGUE AFUA_1G08910)"/>
    <property type="match status" value="1"/>
</dbReference>
<dbReference type="AlphaFoldDB" id="X0TPJ1"/>
<accession>X0TPJ1</accession>
<dbReference type="Pfam" id="PF07944">
    <property type="entry name" value="Beta-AFase-like_GH127_cat"/>
    <property type="match status" value="1"/>
</dbReference>
<dbReference type="InterPro" id="IPR012878">
    <property type="entry name" value="Beta-AFase-like_GH127_cat"/>
</dbReference>
<comment type="caution">
    <text evidence="3">The sequence shown here is derived from an EMBL/GenBank/DDBJ whole genome shotgun (WGS) entry which is preliminary data.</text>
</comment>
<evidence type="ECO:0000259" key="1">
    <source>
        <dbReference type="Pfam" id="PF07944"/>
    </source>
</evidence>
<dbReference type="Pfam" id="PF20736">
    <property type="entry name" value="Glyco_hydro127M"/>
    <property type="match status" value="1"/>
</dbReference>
<feature type="domain" description="Non-reducing end beta-L-arabinofuranosidase-like GH127 catalytic" evidence="1">
    <location>
        <begin position="6"/>
        <end position="107"/>
    </location>
</feature>
<protein>
    <submittedName>
        <fullName evidence="3">Uncharacterized protein</fullName>
    </submittedName>
</protein>
<feature type="non-terminal residue" evidence="3">
    <location>
        <position position="1"/>
    </location>
</feature>
<gene>
    <name evidence="3" type="ORF">S01H1_28150</name>
</gene>
<organism evidence="3">
    <name type="scientific">marine sediment metagenome</name>
    <dbReference type="NCBI Taxonomy" id="412755"/>
    <lineage>
        <taxon>unclassified sequences</taxon>
        <taxon>metagenomes</taxon>
        <taxon>ecological metagenomes</taxon>
    </lineage>
</organism>
<evidence type="ECO:0000313" key="3">
    <source>
        <dbReference type="EMBL" id="GAF95169.1"/>
    </source>
</evidence>
<sequence length="279" mass="31216">DRHNNGGFSSGEKATGNPYHLAPIETCCTIAWMAMSVEMLRLTGDPVVADELELSTLNSVVGMHSASGRWATYNTPMNGIRRASAHSTVFQARQGTPELNCCSVNSPRGFGMISDWALMRDADGLILNWYGPSEITTEMKIAPKKALSVTLKQETSYPLGERVRIRVTPSETAQFCLKLRVPYWSANTKVLVNGRTVPGVRPAAYLRLDRKWRKGDRIDMEIDMSLHFWTGARNCGGLTSVYRGPLLLAFDHRYNLELSRKGDRILHIDEWKPPGDMML</sequence>
<name>X0TPJ1_9ZZZZ</name>
<dbReference type="PANTHER" id="PTHR43465:SF2">
    <property type="entry name" value="DUF1680 DOMAIN PROTEIN (AFU_ORTHOLOGUE AFUA_1G08910)"/>
    <property type="match status" value="1"/>
</dbReference>
<dbReference type="InterPro" id="IPR049046">
    <property type="entry name" value="Beta-AFase-like_GH127_middle"/>
</dbReference>
<dbReference type="EMBL" id="BARS01017186">
    <property type="protein sequence ID" value="GAF95169.1"/>
    <property type="molecule type" value="Genomic_DNA"/>
</dbReference>